<dbReference type="Pfam" id="PF25137">
    <property type="entry name" value="ADH_Fe_C"/>
    <property type="match status" value="1"/>
</dbReference>
<dbReference type="InterPro" id="IPR039697">
    <property type="entry name" value="Alcohol_dehydrogenase_Fe"/>
</dbReference>
<dbReference type="GO" id="GO:0004022">
    <property type="term" value="F:alcohol dehydrogenase (NAD+) activity"/>
    <property type="evidence" value="ECO:0007669"/>
    <property type="project" value="TreeGrafter"/>
</dbReference>
<keyword evidence="4" id="KW-0520">NAD</keyword>
<dbReference type="Gene3D" id="1.20.1090.10">
    <property type="entry name" value="Dehydroquinate synthase-like - alpha domain"/>
    <property type="match status" value="1"/>
</dbReference>
<dbReference type="InterPro" id="IPR056798">
    <property type="entry name" value="ADH_Fe_C"/>
</dbReference>
<dbReference type="Gene3D" id="3.40.50.1970">
    <property type="match status" value="1"/>
</dbReference>
<dbReference type="Proteomes" id="UP000554144">
    <property type="component" value="Unassembled WGS sequence"/>
</dbReference>
<evidence type="ECO:0000256" key="4">
    <source>
        <dbReference type="ARBA" id="ARBA00023027"/>
    </source>
</evidence>
<accession>A0A853GRL9</accession>
<evidence type="ECO:0000313" key="7">
    <source>
        <dbReference type="EMBL" id="NYT84807.1"/>
    </source>
</evidence>
<comment type="caution">
    <text evidence="7">The sequence shown here is derived from an EMBL/GenBank/DDBJ whole genome shotgun (WGS) entry which is preliminary data.</text>
</comment>
<dbReference type="PROSITE" id="PS00913">
    <property type="entry name" value="ADH_IRON_1"/>
    <property type="match status" value="1"/>
</dbReference>
<evidence type="ECO:0000256" key="1">
    <source>
        <dbReference type="ARBA" id="ARBA00001962"/>
    </source>
</evidence>
<keyword evidence="3" id="KW-0560">Oxidoreductase</keyword>
<sequence>MGQSSFDFYNPTEIRYGAGVLSTLPALTQCLGIESALLVCDPGIIKAGLVDRVANVLKAANIPFTIFSDIESDPEVRSVDEGVRVARAARVDGVIGVGGGSALDTAKAIAIMLTNEGTIRDYFGIDKIKVQGAPVIAIPTTAGTGSEVTVWSVLSDTENNVKANIGSYLNCPRIALLDPELTTTLPAAITAATGMDALTHAIESYVNKAAHVFSESVAEKSIALIANNLRLAVLQGDNIEARGNMLIASTLAGMSFNRIRLGLAHAFALPLGNLFHIPHGLVNSIMLTPVMKFNLPGNLAYYAKVAELFGERISNLSVREAAERSVLAVHQLKQDIGLTKTLADFNVSEDRFDEIIDEAMRSGNVPVNPRMPTRADMRQLLMQAMTGEI</sequence>
<evidence type="ECO:0000256" key="2">
    <source>
        <dbReference type="ARBA" id="ARBA00007358"/>
    </source>
</evidence>
<keyword evidence="8" id="KW-1185">Reference proteome</keyword>
<dbReference type="EMBL" id="JACCEV010000001">
    <property type="protein sequence ID" value="NYT84807.1"/>
    <property type="molecule type" value="Genomic_DNA"/>
</dbReference>
<dbReference type="FunFam" id="3.40.50.1970:FF:000003">
    <property type="entry name" value="Alcohol dehydrogenase, iron-containing"/>
    <property type="match status" value="1"/>
</dbReference>
<protein>
    <submittedName>
        <fullName evidence="7">Iron-containing alcohol dehydrogenase</fullName>
    </submittedName>
</protein>
<dbReference type="PANTHER" id="PTHR11496:SF102">
    <property type="entry name" value="ALCOHOL DEHYDROGENASE 4"/>
    <property type="match status" value="1"/>
</dbReference>
<dbReference type="OrthoDB" id="9815791at2"/>
<organism evidence="7 8">
    <name type="scientific">Pollutimonas harenae</name>
    <dbReference type="NCBI Taxonomy" id="657015"/>
    <lineage>
        <taxon>Bacteria</taxon>
        <taxon>Pseudomonadati</taxon>
        <taxon>Pseudomonadota</taxon>
        <taxon>Betaproteobacteria</taxon>
        <taxon>Burkholderiales</taxon>
        <taxon>Alcaligenaceae</taxon>
        <taxon>Pollutimonas</taxon>
    </lineage>
</organism>
<dbReference type="RefSeq" id="WP_130037933.1">
    <property type="nucleotide sequence ID" value="NZ_JACCEV010000001.1"/>
</dbReference>
<evidence type="ECO:0000259" key="5">
    <source>
        <dbReference type="Pfam" id="PF00465"/>
    </source>
</evidence>
<dbReference type="FunFam" id="1.20.1090.10:FF:000001">
    <property type="entry name" value="Aldehyde-alcohol dehydrogenase"/>
    <property type="match status" value="1"/>
</dbReference>
<dbReference type="CDD" id="cd08551">
    <property type="entry name" value="Fe-ADH"/>
    <property type="match status" value="1"/>
</dbReference>
<evidence type="ECO:0000313" key="8">
    <source>
        <dbReference type="Proteomes" id="UP000554144"/>
    </source>
</evidence>
<dbReference type="InterPro" id="IPR001670">
    <property type="entry name" value="ADH_Fe/GldA"/>
</dbReference>
<dbReference type="AlphaFoldDB" id="A0A853GRL9"/>
<dbReference type="InterPro" id="IPR018211">
    <property type="entry name" value="ADH_Fe_CS"/>
</dbReference>
<dbReference type="GO" id="GO:0046872">
    <property type="term" value="F:metal ion binding"/>
    <property type="evidence" value="ECO:0007669"/>
    <property type="project" value="InterPro"/>
</dbReference>
<gene>
    <name evidence="7" type="ORF">H0A62_04245</name>
</gene>
<dbReference type="SUPFAM" id="SSF56796">
    <property type="entry name" value="Dehydroquinate synthase-like"/>
    <property type="match status" value="1"/>
</dbReference>
<evidence type="ECO:0000259" key="6">
    <source>
        <dbReference type="Pfam" id="PF25137"/>
    </source>
</evidence>
<evidence type="ECO:0000256" key="3">
    <source>
        <dbReference type="ARBA" id="ARBA00023002"/>
    </source>
</evidence>
<name>A0A853GRL9_9BURK</name>
<feature type="domain" description="Alcohol dehydrogenase iron-type/glycerol dehydrogenase GldA" evidence="5">
    <location>
        <begin position="11"/>
        <end position="179"/>
    </location>
</feature>
<feature type="domain" description="Fe-containing alcohol dehydrogenase-like C-terminal" evidence="6">
    <location>
        <begin position="190"/>
        <end position="385"/>
    </location>
</feature>
<dbReference type="Pfam" id="PF00465">
    <property type="entry name" value="Fe-ADH"/>
    <property type="match status" value="1"/>
</dbReference>
<reference evidence="7 8" key="1">
    <citation type="submission" date="2020-07" db="EMBL/GenBank/DDBJ databases">
        <title>Taxonomic revisions and descriptions of new bacterial species based on genomic comparisons in the high-G+C-content subgroup of the family Alcaligenaceae.</title>
        <authorList>
            <person name="Szabo A."/>
            <person name="Felfoldi T."/>
        </authorList>
    </citation>
    <scope>NUCLEOTIDE SEQUENCE [LARGE SCALE GENOMIC DNA]</scope>
    <source>
        <strain evidence="7 8">DSM 25667</strain>
    </source>
</reference>
<dbReference type="PANTHER" id="PTHR11496">
    <property type="entry name" value="ALCOHOL DEHYDROGENASE"/>
    <property type="match status" value="1"/>
</dbReference>
<comment type="similarity">
    <text evidence="2">Belongs to the iron-containing alcohol dehydrogenase family.</text>
</comment>
<comment type="cofactor">
    <cofactor evidence="1">
        <name>Fe cation</name>
        <dbReference type="ChEBI" id="CHEBI:24875"/>
    </cofactor>
</comment>
<proteinExistence type="inferred from homology"/>